<dbReference type="EMBL" id="JAUJYO010000004">
    <property type="protein sequence ID" value="KAK1318098.1"/>
    <property type="molecule type" value="Genomic_DNA"/>
</dbReference>
<keyword evidence="2" id="KW-1185">Reference proteome</keyword>
<reference evidence="1" key="2">
    <citation type="submission" date="2023-06" db="EMBL/GenBank/DDBJ databases">
        <authorList>
            <person name="Ma L."/>
            <person name="Liu K.-W."/>
            <person name="Li Z."/>
            <person name="Hsiao Y.-Y."/>
            <person name="Qi Y."/>
            <person name="Fu T."/>
            <person name="Tang G."/>
            <person name="Zhang D."/>
            <person name="Sun W.-H."/>
            <person name="Liu D.-K."/>
            <person name="Li Y."/>
            <person name="Chen G.-Z."/>
            <person name="Liu X.-D."/>
            <person name="Liao X.-Y."/>
            <person name="Jiang Y.-T."/>
            <person name="Yu X."/>
            <person name="Hao Y."/>
            <person name="Huang J."/>
            <person name="Zhao X.-W."/>
            <person name="Ke S."/>
            <person name="Chen Y.-Y."/>
            <person name="Wu W.-L."/>
            <person name="Hsu J.-L."/>
            <person name="Lin Y.-F."/>
            <person name="Huang M.-D."/>
            <person name="Li C.-Y."/>
            <person name="Huang L."/>
            <person name="Wang Z.-W."/>
            <person name="Zhao X."/>
            <person name="Zhong W.-Y."/>
            <person name="Peng D.-H."/>
            <person name="Ahmad S."/>
            <person name="Lan S."/>
            <person name="Zhang J.-S."/>
            <person name="Tsai W.-C."/>
            <person name="Van De Peer Y."/>
            <person name="Liu Z.-J."/>
        </authorList>
    </citation>
    <scope>NUCLEOTIDE SEQUENCE</scope>
    <source>
        <strain evidence="1">CP</strain>
        <tissue evidence="1">Leaves</tissue>
    </source>
</reference>
<protein>
    <submittedName>
        <fullName evidence="1">Uncharacterized protein</fullName>
    </submittedName>
</protein>
<proteinExistence type="predicted"/>
<accession>A0AAV9F180</accession>
<evidence type="ECO:0000313" key="1">
    <source>
        <dbReference type="EMBL" id="KAK1318098.1"/>
    </source>
</evidence>
<comment type="caution">
    <text evidence="1">The sequence shown here is derived from an EMBL/GenBank/DDBJ whole genome shotgun (WGS) entry which is preliminary data.</text>
</comment>
<evidence type="ECO:0000313" key="2">
    <source>
        <dbReference type="Proteomes" id="UP001180020"/>
    </source>
</evidence>
<dbReference type="AlphaFoldDB" id="A0AAV9F180"/>
<gene>
    <name evidence="1" type="ORF">QJS10_CPB04g01281</name>
</gene>
<name>A0AAV9F180_ACOCL</name>
<dbReference type="Proteomes" id="UP001180020">
    <property type="component" value="Unassembled WGS sequence"/>
</dbReference>
<sequence length="95" mass="10852">MLKFIDNTPPNLTIGNYLYLNKPDMGPKRLSYPSEHVEVVEVEKVSYDNTDTSSKRVSPLTLYLINTSTPAMNVISDEEEEQVRVCMHDGEKDYP</sequence>
<reference evidence="1" key="1">
    <citation type="journal article" date="2023" name="Nat. Commun.">
        <title>Diploid and tetraploid genomes of Acorus and the evolution of monocots.</title>
        <authorList>
            <person name="Ma L."/>
            <person name="Liu K.W."/>
            <person name="Li Z."/>
            <person name="Hsiao Y.Y."/>
            <person name="Qi Y."/>
            <person name="Fu T."/>
            <person name="Tang G.D."/>
            <person name="Zhang D."/>
            <person name="Sun W.H."/>
            <person name="Liu D.K."/>
            <person name="Li Y."/>
            <person name="Chen G.Z."/>
            <person name="Liu X.D."/>
            <person name="Liao X.Y."/>
            <person name="Jiang Y.T."/>
            <person name="Yu X."/>
            <person name="Hao Y."/>
            <person name="Huang J."/>
            <person name="Zhao X.W."/>
            <person name="Ke S."/>
            <person name="Chen Y.Y."/>
            <person name="Wu W.L."/>
            <person name="Hsu J.L."/>
            <person name="Lin Y.F."/>
            <person name="Huang M.D."/>
            <person name="Li C.Y."/>
            <person name="Huang L."/>
            <person name="Wang Z.W."/>
            <person name="Zhao X."/>
            <person name="Zhong W.Y."/>
            <person name="Peng D.H."/>
            <person name="Ahmad S."/>
            <person name="Lan S."/>
            <person name="Zhang J.S."/>
            <person name="Tsai W.C."/>
            <person name="Van de Peer Y."/>
            <person name="Liu Z.J."/>
        </authorList>
    </citation>
    <scope>NUCLEOTIDE SEQUENCE</scope>
    <source>
        <strain evidence="1">CP</strain>
    </source>
</reference>
<organism evidence="1 2">
    <name type="scientific">Acorus calamus</name>
    <name type="common">Sweet flag</name>
    <dbReference type="NCBI Taxonomy" id="4465"/>
    <lineage>
        <taxon>Eukaryota</taxon>
        <taxon>Viridiplantae</taxon>
        <taxon>Streptophyta</taxon>
        <taxon>Embryophyta</taxon>
        <taxon>Tracheophyta</taxon>
        <taxon>Spermatophyta</taxon>
        <taxon>Magnoliopsida</taxon>
        <taxon>Liliopsida</taxon>
        <taxon>Acoraceae</taxon>
        <taxon>Acorus</taxon>
    </lineage>
</organism>